<accession>A0ABT4T0H5</accession>
<comment type="caution">
    <text evidence="1">The sequence shown here is derived from an EMBL/GenBank/DDBJ whole genome shotgun (WGS) entry which is preliminary data.</text>
</comment>
<evidence type="ECO:0000313" key="1">
    <source>
        <dbReference type="EMBL" id="MDA0642723.1"/>
    </source>
</evidence>
<sequence length="125" mass="13446">MLALDSCLTEVMAIPGALDAMLVDHTSGMAVSFSGQPRGVDADKAAAALTEMLRASMDGLSRACPGDTVRIGDLLISTDQGHHLIRLMDTLFEGPLVIYVRLDMERSNIALARHRLRAISEQLLA</sequence>
<keyword evidence="2" id="KW-1185">Reference proteome</keyword>
<dbReference type="EMBL" id="JAPNUD010000048">
    <property type="protein sequence ID" value="MDA0642723.1"/>
    <property type="molecule type" value="Genomic_DNA"/>
</dbReference>
<dbReference type="Proteomes" id="UP001212498">
    <property type="component" value="Unassembled WGS sequence"/>
</dbReference>
<gene>
    <name evidence="1" type="ORF">OUY24_19015</name>
</gene>
<organism evidence="1 2">
    <name type="scientific">Nonomuraea ferruginea</name>
    <dbReference type="NCBI Taxonomy" id="46174"/>
    <lineage>
        <taxon>Bacteria</taxon>
        <taxon>Bacillati</taxon>
        <taxon>Actinomycetota</taxon>
        <taxon>Actinomycetes</taxon>
        <taxon>Streptosporangiales</taxon>
        <taxon>Streptosporangiaceae</taxon>
        <taxon>Nonomuraea</taxon>
    </lineage>
</organism>
<dbReference type="RefSeq" id="WP_271277185.1">
    <property type="nucleotide sequence ID" value="NZ_BAABFD010000011.1"/>
</dbReference>
<reference evidence="1 2" key="1">
    <citation type="submission" date="2022-11" db="EMBL/GenBank/DDBJ databases">
        <title>Nonomuraea corallina sp. nov., a new species of the genus Nonomuraea isolated from sea side sediment in Thai sea.</title>
        <authorList>
            <person name="Ngamcharungchit C."/>
            <person name="Matsumoto A."/>
            <person name="Suriyachadkun C."/>
            <person name="Panbangred W."/>
            <person name="Inahashi Y."/>
            <person name="Intra B."/>
        </authorList>
    </citation>
    <scope>NUCLEOTIDE SEQUENCE [LARGE SCALE GENOMIC DNA]</scope>
    <source>
        <strain evidence="1 2">DSM 43553</strain>
    </source>
</reference>
<protein>
    <submittedName>
        <fullName evidence="1">Roadblock/LC7 domain-containing protein</fullName>
    </submittedName>
</protein>
<evidence type="ECO:0000313" key="2">
    <source>
        <dbReference type="Proteomes" id="UP001212498"/>
    </source>
</evidence>
<proteinExistence type="predicted"/>
<name>A0ABT4T0H5_9ACTN</name>